<dbReference type="Proteomes" id="UP000254191">
    <property type="component" value="Unassembled WGS sequence"/>
</dbReference>
<keyword evidence="1" id="KW-0812">Transmembrane</keyword>
<dbReference type="EMBL" id="UGTS01000006">
    <property type="protein sequence ID" value="SUC40238.1"/>
    <property type="molecule type" value="Genomic_DNA"/>
</dbReference>
<evidence type="ECO:0000313" key="2">
    <source>
        <dbReference type="EMBL" id="SUC40238.1"/>
    </source>
</evidence>
<reference evidence="2 3" key="1">
    <citation type="submission" date="2018-06" db="EMBL/GenBank/DDBJ databases">
        <authorList>
            <consortium name="Pathogen Informatics"/>
            <person name="Doyle S."/>
        </authorList>
    </citation>
    <scope>NUCLEOTIDE SEQUENCE [LARGE SCALE GENOMIC DNA]</scope>
    <source>
        <strain evidence="2 3">NCTC11938</strain>
    </source>
</reference>
<accession>A0A379GGS4</accession>
<dbReference type="AlphaFoldDB" id="A0A379GGS4"/>
<organism evidence="2 3">
    <name type="scientific">Proteus mirabilis</name>
    <dbReference type="NCBI Taxonomy" id="584"/>
    <lineage>
        <taxon>Bacteria</taxon>
        <taxon>Pseudomonadati</taxon>
        <taxon>Pseudomonadota</taxon>
        <taxon>Gammaproteobacteria</taxon>
        <taxon>Enterobacterales</taxon>
        <taxon>Morganellaceae</taxon>
        <taxon>Proteus</taxon>
    </lineage>
</organism>
<evidence type="ECO:0000256" key="1">
    <source>
        <dbReference type="SAM" id="Phobius"/>
    </source>
</evidence>
<protein>
    <submittedName>
        <fullName evidence="2">Uncharacterized protein</fullName>
    </submittedName>
</protein>
<name>A0A379GGS4_PROMI</name>
<gene>
    <name evidence="2" type="ORF">NCTC11938_04528</name>
</gene>
<dbReference type="RefSeq" id="WP_004243380.1">
    <property type="nucleotide sequence ID" value="NZ_CP028356.1"/>
</dbReference>
<keyword evidence="1" id="KW-0472">Membrane</keyword>
<evidence type="ECO:0000313" key="3">
    <source>
        <dbReference type="Proteomes" id="UP000254191"/>
    </source>
</evidence>
<feature type="transmembrane region" description="Helical" evidence="1">
    <location>
        <begin position="14"/>
        <end position="38"/>
    </location>
</feature>
<keyword evidence="1" id="KW-1133">Transmembrane helix</keyword>
<feature type="transmembrane region" description="Helical" evidence="1">
    <location>
        <begin position="44"/>
        <end position="71"/>
    </location>
</feature>
<sequence>MKRNIDDFDGMKDFIISIITVLAWVLIGTIVIIGYFTIETKGESIILSYISTIFTAISSLGIAATIGVYFWQKKAEDNKQHDINKKLLPYIIKKSESIINIISSIYRHIGEIETNASVYINNDKLALYCLSENNGNIDEVINLKCNEHDDFINNNKIMIDYNIYLFIIEYESCYSRALKEIYEFVNIWNNYDDYVLEYGDVANSKEDLINELKSALASYEIHITKQRNLLRQKKHLH</sequence>
<proteinExistence type="predicted"/>